<dbReference type="Proteomes" id="UP001149719">
    <property type="component" value="Unassembled WGS sequence"/>
</dbReference>
<protein>
    <submittedName>
        <fullName evidence="2">YajG family lipoprotein</fullName>
    </submittedName>
</protein>
<sequence>MLKKIIYCTACAVALITTTGCANTTHYINLDPSIELQSAQLSNTHPIKIKVTHYLDNKIGSIDTAIHEHADVFISNEVAESIKLKIAEGLTELGYDLENGTPPANILTVDVTQLSYTTSTQALKTIAKLKFNLKATLKSNNQTYSANYGSEVTDEYGSLPDQEEVEASLNKLAGETVNRLLNDSNIRALLR</sequence>
<accession>A0ABT4JV28</accession>
<gene>
    <name evidence="2" type="ORF">O1D97_11565</name>
</gene>
<feature type="chain" id="PRO_5047215964" evidence="1">
    <location>
        <begin position="23"/>
        <end position="191"/>
    </location>
</feature>
<feature type="signal peptide" evidence="1">
    <location>
        <begin position="1"/>
        <end position="22"/>
    </location>
</feature>
<keyword evidence="2" id="KW-0449">Lipoprotein</keyword>
<reference evidence="2" key="1">
    <citation type="submission" date="2022-12" db="EMBL/GenBank/DDBJ databases">
        <title>Marinomonas 15G1-11 sp. nov, isolated from marine algae.</title>
        <authorList>
            <person name="Butt M."/>
            <person name="Choi D.G."/>
            <person name="Kim J.M."/>
            <person name="Lee J.K."/>
            <person name="Baek J.H."/>
            <person name="Jeon C.O."/>
        </authorList>
    </citation>
    <scope>NUCLEOTIDE SEQUENCE</scope>
    <source>
        <strain evidence="2">15G1-11</strain>
    </source>
</reference>
<evidence type="ECO:0000313" key="3">
    <source>
        <dbReference type="Proteomes" id="UP001149719"/>
    </source>
</evidence>
<dbReference type="InterPro" id="IPR005619">
    <property type="entry name" value="Uncharacterised_YajG"/>
</dbReference>
<dbReference type="EMBL" id="JAPUBN010000017">
    <property type="protein sequence ID" value="MCZ2722247.1"/>
    <property type="molecule type" value="Genomic_DNA"/>
</dbReference>
<dbReference type="Pfam" id="PF03923">
    <property type="entry name" value="Lipoprotein_16"/>
    <property type="match status" value="1"/>
</dbReference>
<organism evidence="2 3">
    <name type="scientific">Marinomonas phaeophyticola</name>
    <dbReference type="NCBI Taxonomy" id="3004091"/>
    <lineage>
        <taxon>Bacteria</taxon>
        <taxon>Pseudomonadati</taxon>
        <taxon>Pseudomonadota</taxon>
        <taxon>Gammaproteobacteria</taxon>
        <taxon>Oceanospirillales</taxon>
        <taxon>Oceanospirillaceae</taxon>
        <taxon>Marinomonas</taxon>
    </lineage>
</organism>
<dbReference type="RefSeq" id="WP_269125729.1">
    <property type="nucleotide sequence ID" value="NZ_JAPUBN010000017.1"/>
</dbReference>
<keyword evidence="3" id="KW-1185">Reference proteome</keyword>
<comment type="caution">
    <text evidence="2">The sequence shown here is derived from an EMBL/GenBank/DDBJ whole genome shotgun (WGS) entry which is preliminary data.</text>
</comment>
<name>A0ABT4JV28_9GAMM</name>
<evidence type="ECO:0000313" key="2">
    <source>
        <dbReference type="EMBL" id="MCZ2722247.1"/>
    </source>
</evidence>
<evidence type="ECO:0000256" key="1">
    <source>
        <dbReference type="SAM" id="SignalP"/>
    </source>
</evidence>
<keyword evidence="1" id="KW-0732">Signal</keyword>
<dbReference type="PROSITE" id="PS51257">
    <property type="entry name" value="PROKAR_LIPOPROTEIN"/>
    <property type="match status" value="1"/>
</dbReference>
<proteinExistence type="predicted"/>